<organism evidence="2 3">
    <name type="scientific">Asanoa siamensis</name>
    <dbReference type="NCBI Taxonomy" id="926357"/>
    <lineage>
        <taxon>Bacteria</taxon>
        <taxon>Bacillati</taxon>
        <taxon>Actinomycetota</taxon>
        <taxon>Actinomycetes</taxon>
        <taxon>Micromonosporales</taxon>
        <taxon>Micromonosporaceae</taxon>
        <taxon>Asanoa</taxon>
    </lineage>
</organism>
<keyword evidence="1" id="KW-0812">Transmembrane</keyword>
<feature type="transmembrane region" description="Helical" evidence="1">
    <location>
        <begin position="62"/>
        <end position="82"/>
    </location>
</feature>
<reference evidence="2 3" key="1">
    <citation type="submission" date="2021-01" db="EMBL/GenBank/DDBJ databases">
        <title>Whole genome shotgun sequence of Asanoa siamensis NBRC 107932.</title>
        <authorList>
            <person name="Komaki H."/>
            <person name="Tamura T."/>
        </authorList>
    </citation>
    <scope>NUCLEOTIDE SEQUENCE [LARGE SCALE GENOMIC DNA]</scope>
    <source>
        <strain evidence="2 3">NBRC 107932</strain>
    </source>
</reference>
<comment type="caution">
    <text evidence="2">The sequence shown here is derived from an EMBL/GenBank/DDBJ whole genome shotgun (WGS) entry which is preliminary data.</text>
</comment>
<proteinExistence type="predicted"/>
<sequence length="135" mass="13229">MSSPTVGSTSRVVTSVALVAGAAGIFLQGLAGVDMPAVPPGAVMLIVAAALIALTRWGWAPILGVVVASAEVAALAATGALADLTDPSAMGIWLATWVRTIGVASALVAGVVAIVSWRRAVSRARGGSVAVGASR</sequence>
<name>A0ABQ4CQL2_9ACTN</name>
<gene>
    <name evidence="2" type="ORF">Asi02nite_30880</name>
</gene>
<keyword evidence="1" id="KW-0472">Membrane</keyword>
<feature type="transmembrane region" description="Helical" evidence="1">
    <location>
        <begin position="12"/>
        <end position="31"/>
    </location>
</feature>
<accession>A0ABQ4CQL2</accession>
<evidence type="ECO:0000313" key="3">
    <source>
        <dbReference type="Proteomes" id="UP000604117"/>
    </source>
</evidence>
<dbReference type="Proteomes" id="UP000604117">
    <property type="component" value="Unassembled WGS sequence"/>
</dbReference>
<feature type="transmembrane region" description="Helical" evidence="1">
    <location>
        <begin position="94"/>
        <end position="115"/>
    </location>
</feature>
<dbReference type="RefSeq" id="WP_203713550.1">
    <property type="nucleotide sequence ID" value="NZ_BONE01000022.1"/>
</dbReference>
<keyword evidence="1" id="KW-1133">Transmembrane helix</keyword>
<keyword evidence="3" id="KW-1185">Reference proteome</keyword>
<evidence type="ECO:0000256" key="1">
    <source>
        <dbReference type="SAM" id="Phobius"/>
    </source>
</evidence>
<dbReference type="EMBL" id="BONE01000022">
    <property type="protein sequence ID" value="GIF73570.1"/>
    <property type="molecule type" value="Genomic_DNA"/>
</dbReference>
<evidence type="ECO:0000313" key="2">
    <source>
        <dbReference type="EMBL" id="GIF73570.1"/>
    </source>
</evidence>
<feature type="transmembrane region" description="Helical" evidence="1">
    <location>
        <begin position="37"/>
        <end position="55"/>
    </location>
</feature>
<protein>
    <submittedName>
        <fullName evidence="2">Uncharacterized protein</fullName>
    </submittedName>
</protein>